<name>A0A4U7ATG8_9PEZI</name>
<evidence type="ECO:0000313" key="3">
    <source>
        <dbReference type="Proteomes" id="UP000308133"/>
    </source>
</evidence>
<feature type="region of interest" description="Disordered" evidence="1">
    <location>
        <begin position="49"/>
        <end position="77"/>
    </location>
</feature>
<evidence type="ECO:0000256" key="1">
    <source>
        <dbReference type="SAM" id="MobiDB-lite"/>
    </source>
</evidence>
<dbReference type="Proteomes" id="UP000308133">
    <property type="component" value="Unassembled WGS sequence"/>
</dbReference>
<reference evidence="2 3" key="1">
    <citation type="submission" date="2018-02" db="EMBL/GenBank/DDBJ databases">
        <title>Draft genome sequences of Elsinoe sp., causing black scab on jojoba.</title>
        <authorList>
            <person name="Stodart B."/>
            <person name="Jeffress S."/>
            <person name="Ash G."/>
            <person name="Arun Chinnappa K."/>
        </authorList>
    </citation>
    <scope>NUCLEOTIDE SEQUENCE [LARGE SCALE GENOMIC DNA]</scope>
    <source>
        <strain evidence="2 3">Hillstone_2</strain>
    </source>
</reference>
<gene>
    <name evidence="2" type="ORF">C1H76_7451</name>
</gene>
<sequence length="128" mass="14295">MSLETLSWSGCTRGSGAHRRVMFEPLVGVWFAGTKEVEEEVSLFFRVAEEGGEDKGGGEGERDGDAQEAENRSVDMTGALVLVTTSDDLETRPKRLEALRAAQQKMIRRLENFININHVPRNLSSNQW</sequence>
<feature type="compositionally biased region" description="Basic and acidic residues" evidence="1">
    <location>
        <begin position="49"/>
        <end position="73"/>
    </location>
</feature>
<dbReference type="AlphaFoldDB" id="A0A4U7ATG8"/>
<organism evidence="2 3">
    <name type="scientific">Elsinoe australis</name>
    <dbReference type="NCBI Taxonomy" id="40998"/>
    <lineage>
        <taxon>Eukaryota</taxon>
        <taxon>Fungi</taxon>
        <taxon>Dikarya</taxon>
        <taxon>Ascomycota</taxon>
        <taxon>Pezizomycotina</taxon>
        <taxon>Dothideomycetes</taxon>
        <taxon>Dothideomycetidae</taxon>
        <taxon>Myriangiales</taxon>
        <taxon>Elsinoaceae</taxon>
        <taxon>Elsinoe</taxon>
    </lineage>
</organism>
<dbReference type="EMBL" id="PTQR01000090">
    <property type="protein sequence ID" value="TKX20375.1"/>
    <property type="molecule type" value="Genomic_DNA"/>
</dbReference>
<proteinExistence type="predicted"/>
<comment type="caution">
    <text evidence="2">The sequence shown here is derived from an EMBL/GenBank/DDBJ whole genome shotgun (WGS) entry which is preliminary data.</text>
</comment>
<accession>A0A4U7ATG8</accession>
<protein>
    <submittedName>
        <fullName evidence="2">Uncharacterized protein</fullName>
    </submittedName>
</protein>
<evidence type="ECO:0000313" key="2">
    <source>
        <dbReference type="EMBL" id="TKX20375.1"/>
    </source>
</evidence>